<dbReference type="Proteomes" id="UP001056649">
    <property type="component" value="Chromosome"/>
</dbReference>
<dbReference type="Gene3D" id="3.40.390.10">
    <property type="entry name" value="Collagenase (Catalytic Domain)"/>
    <property type="match status" value="1"/>
</dbReference>
<keyword evidence="3" id="KW-1185">Reference proteome</keyword>
<feature type="coiled-coil region" evidence="1">
    <location>
        <begin position="553"/>
        <end position="580"/>
    </location>
</feature>
<gene>
    <name evidence="2" type="ORF">L0Y14_05725</name>
</gene>
<dbReference type="SUPFAM" id="SSF55486">
    <property type="entry name" value="Metalloproteases ('zincins'), catalytic domain"/>
    <property type="match status" value="1"/>
</dbReference>
<dbReference type="AlphaFoldDB" id="A0A9J7A159"/>
<evidence type="ECO:0000313" key="2">
    <source>
        <dbReference type="EMBL" id="USF88730.1"/>
    </source>
</evidence>
<evidence type="ECO:0000256" key="1">
    <source>
        <dbReference type="SAM" id="Coils"/>
    </source>
</evidence>
<dbReference type="KEGG" id="eps:L0Y14_05725"/>
<proteinExistence type="predicted"/>
<dbReference type="InterPro" id="IPR024079">
    <property type="entry name" value="MetalloPept_cat_dom_sf"/>
</dbReference>
<sequence>MYGHPGAIRLAENPRTAAKAAIKRGSKAARAKMRQLSRELLKQLESVYRRAVEDIRAYLQSRAGDDNTLRLEVMQDLLTQAESRLNLMAAERNGLLESGLLQAADIGVEPFQQAVDIGASLTRIADDAARFVTQFVAEDGLQLSNRIWKLDGQAREVVGDAIQQAVVRGWSASKAAQAFLSRAQAVPKEVQSQINAASATKVGEQILDGVMRSEGSAYSNAMRLFRTEINRAHGEAYQAAAFDHPDVIGTRFLLSPNHPRTDICDMHAKVNRYGLGPGVYPKGKNPWPAHPNTLSFVEVVFDDEVSEDDRKGKETRIDWLKRQDAGVQSDVLGARVKQAALKQGVLTEQEIATPWQILKKKYARKGIDIKGAIPGSKAPTTEGVQPDSSGVIIKTSFPEGFPVAENLPQANKIAKQYVTKGRAHHYPKEANGEFTIRFRHGPKFLPKQIREKKFNKISFSGLKVETANATNRMLHEVDQVAEKLGLPALRGVNTAAGQAAASMGDGVLAISKYNNRYFGTRMTQQEAIAHHKGLVKQKREILDKWLETYQGPASTKEQIKQAYLKDIQNLENRLKRLEQGVPVEVVTNPPSTWKPGSPDVAPALSDAYFSLPEEKYKSTIWHEFGHHIHQQLGVSDATSYQAPPLEADLLKLFKKPGRTFPTRYSRTNHKEWFAESYSLYRLGRSDLLDPDLLALIRQIESGEYTGGQ</sequence>
<keyword evidence="1" id="KW-0175">Coiled coil</keyword>
<dbReference type="EMBL" id="CP090569">
    <property type="protein sequence ID" value="USF88730.1"/>
    <property type="molecule type" value="Genomic_DNA"/>
</dbReference>
<organism evidence="2 3">
    <name type="scientific">Candidatus Endoriftia persephonae</name>
    <dbReference type="NCBI Taxonomy" id="393765"/>
    <lineage>
        <taxon>Bacteria</taxon>
        <taxon>Pseudomonadati</taxon>
        <taxon>Pseudomonadota</taxon>
        <taxon>Gammaproteobacteria</taxon>
        <taxon>Chromatiales</taxon>
        <taxon>Sedimenticolaceae</taxon>
        <taxon>Candidatus Endoriftia</taxon>
    </lineage>
</organism>
<name>A0A9J7A159_9GAMM</name>
<dbReference type="GO" id="GO:0008237">
    <property type="term" value="F:metallopeptidase activity"/>
    <property type="evidence" value="ECO:0007669"/>
    <property type="project" value="InterPro"/>
</dbReference>
<accession>A0A9J7A159</accession>
<protein>
    <submittedName>
        <fullName evidence="2">Uncharacterized protein</fullName>
    </submittedName>
</protein>
<dbReference type="RefSeq" id="WP_006474155.1">
    <property type="nucleotide sequence ID" value="NZ_CP090569.1"/>
</dbReference>
<evidence type="ECO:0000313" key="3">
    <source>
        <dbReference type="Proteomes" id="UP001056649"/>
    </source>
</evidence>
<reference evidence="2" key="1">
    <citation type="journal article" date="2022" name="Mol. Ecol. Resour.">
        <title>The complete and closed genome of the facultative generalist Candidatus Endoriftia persephone from deep-sea hydrothermal vents.</title>
        <authorList>
            <person name="de Oliveira A.L."/>
            <person name="Srivastava A."/>
            <person name="Espada-Hinojosa S."/>
            <person name="Bright M."/>
        </authorList>
    </citation>
    <scope>NUCLEOTIDE SEQUENCE</scope>
    <source>
        <strain evidence="2">Tica-EPR-9o50.N</strain>
    </source>
</reference>